<evidence type="ECO:0000313" key="2">
    <source>
        <dbReference type="Proteomes" id="UP000276776"/>
    </source>
</evidence>
<accession>A0A0N5CLB7</accession>
<dbReference type="AlphaFoldDB" id="A0A0N5CLB7"/>
<name>A0A0N5CLB7_THECL</name>
<dbReference type="Proteomes" id="UP000276776">
    <property type="component" value="Unassembled WGS sequence"/>
</dbReference>
<gene>
    <name evidence="1" type="ORF">TCLT_LOCUS899</name>
</gene>
<dbReference type="OMA" id="MCKKNIF"/>
<sequence length="142" mass="16974">MCKKNIFHFLFLSNQKNNSKLLNYRLSGTKLNSGKNRDFTQFCIDFKQRYLYVCPDPLRFGKKAVVFCPLYAEKCQVALPEKPMVPPSQRTRQEARASIARLCAQNYKFARNYCRNNILRQYPQYRDACMKYKYFCMHKPRV</sequence>
<protein>
    <submittedName>
        <fullName evidence="1 3">Uncharacterized protein</fullName>
    </submittedName>
</protein>
<proteinExistence type="predicted"/>
<reference evidence="1 2" key="2">
    <citation type="submission" date="2018-11" db="EMBL/GenBank/DDBJ databases">
        <authorList>
            <consortium name="Pathogen Informatics"/>
        </authorList>
    </citation>
    <scope>NUCLEOTIDE SEQUENCE [LARGE SCALE GENOMIC DNA]</scope>
</reference>
<organism evidence="3">
    <name type="scientific">Thelazia callipaeda</name>
    <name type="common">Oriental eyeworm</name>
    <name type="synonym">Parasitic nematode</name>
    <dbReference type="NCBI Taxonomy" id="103827"/>
    <lineage>
        <taxon>Eukaryota</taxon>
        <taxon>Metazoa</taxon>
        <taxon>Ecdysozoa</taxon>
        <taxon>Nematoda</taxon>
        <taxon>Chromadorea</taxon>
        <taxon>Rhabditida</taxon>
        <taxon>Spirurina</taxon>
        <taxon>Spiruromorpha</taxon>
        <taxon>Thelazioidea</taxon>
        <taxon>Thelaziidae</taxon>
        <taxon>Thelazia</taxon>
    </lineage>
</organism>
<dbReference type="EMBL" id="UYYF01000086">
    <property type="protein sequence ID" value="VDM96064.1"/>
    <property type="molecule type" value="Genomic_DNA"/>
</dbReference>
<keyword evidence="2" id="KW-1185">Reference proteome</keyword>
<evidence type="ECO:0000313" key="3">
    <source>
        <dbReference type="WBParaSite" id="TCLT_0000089801-mRNA-1"/>
    </source>
</evidence>
<reference evidence="3" key="1">
    <citation type="submission" date="2017-02" db="UniProtKB">
        <authorList>
            <consortium name="WormBaseParasite"/>
        </authorList>
    </citation>
    <scope>IDENTIFICATION</scope>
</reference>
<dbReference type="OrthoDB" id="5862467at2759"/>
<evidence type="ECO:0000313" key="1">
    <source>
        <dbReference type="EMBL" id="VDM96064.1"/>
    </source>
</evidence>
<dbReference type="WBParaSite" id="TCLT_0000089801-mRNA-1">
    <property type="protein sequence ID" value="TCLT_0000089801-mRNA-1"/>
    <property type="gene ID" value="TCLT_0000089801"/>
</dbReference>